<keyword evidence="1" id="KW-1133">Transmembrane helix</keyword>
<feature type="transmembrane region" description="Helical" evidence="1">
    <location>
        <begin position="39"/>
        <end position="61"/>
    </location>
</feature>
<comment type="caution">
    <text evidence="3">The sequence shown here is derived from an EMBL/GenBank/DDBJ whole genome shotgun (WGS) entry which is preliminary data.</text>
</comment>
<dbReference type="EMBL" id="JAMQOT010000001">
    <property type="protein sequence ID" value="MDF9744974.1"/>
    <property type="molecule type" value="Genomic_DNA"/>
</dbReference>
<dbReference type="Proteomes" id="UP001154061">
    <property type="component" value="Unassembled WGS sequence"/>
</dbReference>
<accession>A0A9Q4PZX1</accession>
<feature type="transmembrane region" description="Helical" evidence="1">
    <location>
        <begin position="73"/>
        <end position="91"/>
    </location>
</feature>
<dbReference type="RefSeq" id="WP_277520437.1">
    <property type="nucleotide sequence ID" value="NZ_JAMQOT010000001.1"/>
</dbReference>
<organism evidence="3 4">
    <name type="scientific">Natrinema salsiterrestre</name>
    <dbReference type="NCBI Taxonomy" id="2950540"/>
    <lineage>
        <taxon>Archaea</taxon>
        <taxon>Methanobacteriati</taxon>
        <taxon>Methanobacteriota</taxon>
        <taxon>Stenosarchaea group</taxon>
        <taxon>Halobacteria</taxon>
        <taxon>Halobacteriales</taxon>
        <taxon>Natrialbaceae</taxon>
        <taxon>Natrinema</taxon>
    </lineage>
</organism>
<protein>
    <recommendedName>
        <fullName evidence="2">DUF8173 domain-containing protein</fullName>
    </recommendedName>
</protein>
<name>A0A9Q4PZX1_9EURY</name>
<keyword evidence="1" id="KW-0472">Membrane</keyword>
<feature type="transmembrane region" description="Helical" evidence="1">
    <location>
        <begin position="97"/>
        <end position="121"/>
    </location>
</feature>
<dbReference type="Pfam" id="PF26514">
    <property type="entry name" value="DUF8173"/>
    <property type="match status" value="1"/>
</dbReference>
<evidence type="ECO:0000259" key="2">
    <source>
        <dbReference type="Pfam" id="PF26514"/>
    </source>
</evidence>
<keyword evidence="1" id="KW-0812">Transmembrane</keyword>
<feature type="domain" description="DUF8173" evidence="2">
    <location>
        <begin position="6"/>
        <end position="178"/>
    </location>
</feature>
<keyword evidence="4" id="KW-1185">Reference proteome</keyword>
<gene>
    <name evidence="3" type="ORF">NDI89_05165</name>
</gene>
<sequence>MRYKVIAALATLWLLAMPSVVAAQTGIDWISGDYPTYQVMAVEFAVTTGVGLGIFAFFPDWGHQAVRTARQSTVFSFVVGIPGVLSIWVLWLASLALIATVVGMIVGVPLAVFSFVFDVVWETVGYVAVGTVLGARLWTDNVWLGCFVGGVLSAVLVPIPYLGTLIGILVAMLGIGASLRVTLGAGGVDSRERSVPPAHRT</sequence>
<proteinExistence type="predicted"/>
<dbReference type="InterPro" id="IPR058486">
    <property type="entry name" value="DUF8173"/>
</dbReference>
<dbReference type="AlphaFoldDB" id="A0A9Q4PZX1"/>
<evidence type="ECO:0000256" key="1">
    <source>
        <dbReference type="SAM" id="Phobius"/>
    </source>
</evidence>
<reference evidence="3" key="1">
    <citation type="submission" date="2022-06" db="EMBL/GenBank/DDBJ databases">
        <title>Natrinema sp. a new haloarchaeum isolate from saline soil.</title>
        <authorList>
            <person name="Strakova D."/>
            <person name="Galisteo C."/>
            <person name="Sanchez-Porro C."/>
            <person name="Ventosa A."/>
        </authorList>
    </citation>
    <scope>NUCLEOTIDE SEQUENCE</scope>
    <source>
        <strain evidence="3">S1CR25-10</strain>
    </source>
</reference>
<evidence type="ECO:0000313" key="4">
    <source>
        <dbReference type="Proteomes" id="UP001154061"/>
    </source>
</evidence>
<evidence type="ECO:0000313" key="3">
    <source>
        <dbReference type="EMBL" id="MDF9744974.1"/>
    </source>
</evidence>
<feature type="transmembrane region" description="Helical" evidence="1">
    <location>
        <begin position="142"/>
        <end position="159"/>
    </location>
</feature>